<name>A0A7Y9LT38_9MICC</name>
<dbReference type="AlphaFoldDB" id="A0A7Y9LT38"/>
<dbReference type="GO" id="GO:0035595">
    <property type="term" value="F:N-acetylglucosaminylinositol deacetylase activity"/>
    <property type="evidence" value="ECO:0007669"/>
    <property type="project" value="UniProtKB-EC"/>
</dbReference>
<protein>
    <submittedName>
        <fullName evidence="3">N-acetyl-1-D-myo-inositol-2-amino-2-deoxy-alpha-D-glucopyranoside deacetylase</fullName>
        <ecNumber evidence="3">3.5.1.103</ecNumber>
    </submittedName>
</protein>
<sequence>MIPPGFLPARPADTDGTYRLLFVHAHPDDESIATGGTMAALAHSGAQVSLLTATRGELGEVIPAELKQLEQGLPGSVLDGGAGLARVRTEELAQAVVELGITRQVFLGEFPALMPAFAPTSYRDSGMSWGPDGRAQAAATVLPGSFSRTSLQEVAAHTAALIRALRPDVVITYAADGGYGHPDHVYCHQMTIAAIELAAVAGDAQNLAWNVPLTYTILSDRPERAHDPAAAVWWIEGELDAKREAMRAHRTQVVVAEDCFALSDLEFRPLSAKEGFQLFRIARQDVVGSRAASLAASPGEDTVSSEPRQRSISDWMGYGLSALFAGVLVAALGTMLHSRTSMIGQFQLPWGALLALLLLGAVITLIRNWSSSATLGVILGVITYVTCVMFSIPHGQVALIMGDLAGSVWLYGIAVVTVILGAQAALGKVFRARKK</sequence>
<comment type="caution">
    <text evidence="3">The sequence shown here is derived from an EMBL/GenBank/DDBJ whole genome shotgun (WGS) entry which is preliminary data.</text>
</comment>
<dbReference type="SUPFAM" id="SSF102588">
    <property type="entry name" value="LmbE-like"/>
    <property type="match status" value="1"/>
</dbReference>
<reference evidence="3 4" key="1">
    <citation type="submission" date="2020-07" db="EMBL/GenBank/DDBJ databases">
        <title>Sequencing the genomes of 1000 actinobacteria strains.</title>
        <authorList>
            <person name="Klenk H.-P."/>
        </authorList>
    </citation>
    <scope>NUCLEOTIDE SEQUENCE [LARGE SCALE GENOMIC DNA]</scope>
    <source>
        <strain evidence="3 4">DSM 102047</strain>
    </source>
</reference>
<keyword evidence="4" id="KW-1185">Reference proteome</keyword>
<dbReference type="Gene3D" id="3.40.50.10320">
    <property type="entry name" value="LmbE-like"/>
    <property type="match status" value="1"/>
</dbReference>
<gene>
    <name evidence="3" type="ORF">FHU41_001306</name>
</gene>
<dbReference type="GO" id="GO:0016137">
    <property type="term" value="P:glycoside metabolic process"/>
    <property type="evidence" value="ECO:0007669"/>
    <property type="project" value="UniProtKB-ARBA"/>
</dbReference>
<dbReference type="RefSeq" id="WP_218846962.1">
    <property type="nucleotide sequence ID" value="NZ_JACBYQ010000001.1"/>
</dbReference>
<dbReference type="EC" id="3.5.1.103" evidence="3"/>
<keyword evidence="1" id="KW-0862">Zinc</keyword>
<dbReference type="EMBL" id="JACBYQ010000001">
    <property type="protein sequence ID" value="NYE95085.1"/>
    <property type="molecule type" value="Genomic_DNA"/>
</dbReference>
<feature type="transmembrane region" description="Helical" evidence="2">
    <location>
        <begin position="404"/>
        <end position="426"/>
    </location>
</feature>
<feature type="transmembrane region" description="Helical" evidence="2">
    <location>
        <begin position="348"/>
        <end position="366"/>
    </location>
</feature>
<dbReference type="Pfam" id="PF02585">
    <property type="entry name" value="PIG-L"/>
    <property type="match status" value="1"/>
</dbReference>
<dbReference type="InterPro" id="IPR024078">
    <property type="entry name" value="LmbE-like_dom_sf"/>
</dbReference>
<organism evidence="3 4">
    <name type="scientific">Psychromicrobium silvestre</name>
    <dbReference type="NCBI Taxonomy" id="1645614"/>
    <lineage>
        <taxon>Bacteria</taxon>
        <taxon>Bacillati</taxon>
        <taxon>Actinomycetota</taxon>
        <taxon>Actinomycetes</taxon>
        <taxon>Micrococcales</taxon>
        <taxon>Micrococcaceae</taxon>
        <taxon>Psychromicrobium</taxon>
    </lineage>
</organism>
<dbReference type="Proteomes" id="UP000521748">
    <property type="component" value="Unassembled WGS sequence"/>
</dbReference>
<accession>A0A7Y9LT38</accession>
<evidence type="ECO:0000313" key="4">
    <source>
        <dbReference type="Proteomes" id="UP000521748"/>
    </source>
</evidence>
<evidence type="ECO:0000256" key="2">
    <source>
        <dbReference type="SAM" id="Phobius"/>
    </source>
</evidence>
<keyword evidence="2" id="KW-1133">Transmembrane helix</keyword>
<dbReference type="InterPro" id="IPR003737">
    <property type="entry name" value="GlcNAc_PI_deacetylase-related"/>
</dbReference>
<proteinExistence type="predicted"/>
<evidence type="ECO:0000256" key="1">
    <source>
        <dbReference type="ARBA" id="ARBA00022833"/>
    </source>
</evidence>
<feature type="transmembrane region" description="Helical" evidence="2">
    <location>
        <begin position="315"/>
        <end position="336"/>
    </location>
</feature>
<evidence type="ECO:0000313" key="3">
    <source>
        <dbReference type="EMBL" id="NYE95085.1"/>
    </source>
</evidence>
<dbReference type="PANTHER" id="PTHR12993">
    <property type="entry name" value="N-ACETYLGLUCOSAMINYL-PHOSPHATIDYLINOSITOL DE-N-ACETYLASE-RELATED"/>
    <property type="match status" value="1"/>
</dbReference>
<keyword evidence="3" id="KW-0378">Hydrolase</keyword>
<dbReference type="PANTHER" id="PTHR12993:SF26">
    <property type="entry name" value="1D-MYO-INOSITOL 2-ACETAMIDO-2-DEOXY-ALPHA-D-GLUCOPYRANOSIDE DEACETYLASE"/>
    <property type="match status" value="1"/>
</dbReference>
<keyword evidence="2" id="KW-0472">Membrane</keyword>
<feature type="transmembrane region" description="Helical" evidence="2">
    <location>
        <begin position="373"/>
        <end position="392"/>
    </location>
</feature>
<keyword evidence="2" id="KW-0812">Transmembrane</keyword>